<evidence type="ECO:0000256" key="2">
    <source>
        <dbReference type="ARBA" id="ARBA00011073"/>
    </source>
</evidence>
<keyword evidence="7 9" id="KW-0720">Serine protease</keyword>
<evidence type="ECO:0000256" key="10">
    <source>
        <dbReference type="SAM" id="MobiDB-lite"/>
    </source>
</evidence>
<comment type="subcellular location">
    <subcellularLocation>
        <location evidence="1">Secreted</location>
    </subcellularLocation>
</comment>
<dbReference type="InterPro" id="IPR034176">
    <property type="entry name" value="Peptidases_S8_13"/>
</dbReference>
<feature type="compositionally biased region" description="Basic and acidic residues" evidence="10">
    <location>
        <begin position="202"/>
        <end position="213"/>
    </location>
</feature>
<dbReference type="PROSITE" id="PS00138">
    <property type="entry name" value="SUBTILASE_SER"/>
    <property type="match status" value="1"/>
</dbReference>
<dbReference type="InterPro" id="IPR000209">
    <property type="entry name" value="Peptidase_S8/S53_dom"/>
</dbReference>
<proteinExistence type="inferred from homology"/>
<evidence type="ECO:0000256" key="11">
    <source>
        <dbReference type="SAM" id="SignalP"/>
    </source>
</evidence>
<dbReference type="SUPFAM" id="SSF69318">
    <property type="entry name" value="Integrin alpha N-terminal domain"/>
    <property type="match status" value="1"/>
</dbReference>
<dbReference type="Gene3D" id="2.115.10.10">
    <property type="entry name" value="Tachylectin 2"/>
    <property type="match status" value="1"/>
</dbReference>
<evidence type="ECO:0000256" key="9">
    <source>
        <dbReference type="PROSITE-ProRule" id="PRU01240"/>
    </source>
</evidence>
<comment type="similarity">
    <text evidence="2 9">Belongs to the peptidase S8 family.</text>
</comment>
<gene>
    <name evidence="14" type="ORF">ABRP34_08625</name>
</gene>
<dbReference type="GO" id="GO:0004252">
    <property type="term" value="F:serine-type endopeptidase activity"/>
    <property type="evidence" value="ECO:0007669"/>
    <property type="project" value="UniProtKB-UniRule"/>
</dbReference>
<evidence type="ECO:0000256" key="4">
    <source>
        <dbReference type="ARBA" id="ARBA00022670"/>
    </source>
</evidence>
<dbReference type="Pfam" id="PF00082">
    <property type="entry name" value="Peptidase_S8"/>
    <property type="match status" value="1"/>
</dbReference>
<dbReference type="GO" id="GO:0006508">
    <property type="term" value="P:proteolysis"/>
    <property type="evidence" value="ECO:0007669"/>
    <property type="project" value="UniProtKB-KW"/>
</dbReference>
<dbReference type="InterPro" id="IPR022398">
    <property type="entry name" value="Peptidase_S8_His-AS"/>
</dbReference>
<dbReference type="Pfam" id="PF13517">
    <property type="entry name" value="FG-GAP_3"/>
    <property type="match status" value="2"/>
</dbReference>
<evidence type="ECO:0000256" key="7">
    <source>
        <dbReference type="ARBA" id="ARBA00022825"/>
    </source>
</evidence>
<dbReference type="GO" id="GO:0005576">
    <property type="term" value="C:extracellular region"/>
    <property type="evidence" value="ECO:0007669"/>
    <property type="project" value="UniProtKB-SubCell"/>
</dbReference>
<accession>A0AAU8EWJ9</accession>
<dbReference type="InterPro" id="IPR054399">
    <property type="entry name" value="Fervidolysin-like_N_prodom"/>
</dbReference>
<keyword evidence="8" id="KW-0865">Zymogen</keyword>
<keyword evidence="5 11" id="KW-0732">Signal</keyword>
<dbReference type="RefSeq" id="WP_353712890.1">
    <property type="nucleotide sequence ID" value="NZ_CP159279.1"/>
</dbReference>
<dbReference type="PRINTS" id="PR00723">
    <property type="entry name" value="SUBTILISIN"/>
</dbReference>
<evidence type="ECO:0000256" key="8">
    <source>
        <dbReference type="ARBA" id="ARBA00023145"/>
    </source>
</evidence>
<dbReference type="InterPro" id="IPR028994">
    <property type="entry name" value="Integrin_alpha_N"/>
</dbReference>
<dbReference type="SUPFAM" id="SSF52743">
    <property type="entry name" value="Subtilisin-like"/>
    <property type="match status" value="1"/>
</dbReference>
<evidence type="ECO:0000259" key="12">
    <source>
        <dbReference type="Pfam" id="PF00082"/>
    </source>
</evidence>
<evidence type="ECO:0000256" key="3">
    <source>
        <dbReference type="ARBA" id="ARBA00022525"/>
    </source>
</evidence>
<feature type="active site" description="Charge relay system" evidence="9">
    <location>
        <position position="431"/>
    </location>
</feature>
<sequence length="738" mass="75245">MSLTRRTRFSAAIMSAGIVGLVASALIVPAASAADGDPHLPSIPRRPSVATPTTDQFIVKFKDPARSGSALRAQSFGRAAAKLGATATDLRATASGARVIRTSKELGDGDAKKMLASLRADPAVAYAEPDVKLQAKFADPDDEFFPFQWNLSAETGGIRATRAWDVTQGSGQVVAVIDTGKTSHADLDANMLPGYDMIANQDDARDGDGRDADATDEGDWSSAGQCVDGAAEMSSSWHGTHVAGIIAAVMNNNGEGIAGVAPKAKVLPVRVLGPCGGQLSDIADAIVWASGAPVDGVPANPNPARVINLSLGGTDPTDPTCPQTFQTAIDTATARGSVVVAAAGNEMAQASTSSPANCRNVIAVAASGRTGELAPYSNFGSAVDITAPGGDMTPTNATQPASGVMNGILSTLNDGPQTFGTEAYFFAEGTSAAAPHVSGAAALLMAEMGPTATPAAVEERLKRTARPMTGGCPQGCGAGRLDAASAVLHFSTVLAAGDFNGDGKADVLARENSGFLWLYPGNGSGGWLARKQVGSGWNGFTSLVAPGDFNGDRRADVLARDTTGGMWLYPGNGSGGWLARVKVGSGWNVFSAVTGAGDFNLDGKADVLARDTTGALWLYPGNGRGGWLARTKVGSGWNSMTAIVGPGDVTGDRKADLLARDAAGVLWRYPNNGRGGFGAKVQVGSGWNSMTTITGRGDYSGDARTDVLAVDTNGALWLYRGNGLGGFSGRTAAGSGWG</sequence>
<dbReference type="PROSITE" id="PS51892">
    <property type="entry name" value="SUBTILASE"/>
    <property type="match status" value="1"/>
</dbReference>
<evidence type="ECO:0000259" key="13">
    <source>
        <dbReference type="Pfam" id="PF22148"/>
    </source>
</evidence>
<organism evidence="14">
    <name type="scientific">Arthrobacter sp. K5</name>
    <dbReference type="NCBI Taxonomy" id="2839623"/>
    <lineage>
        <taxon>Bacteria</taxon>
        <taxon>Bacillati</taxon>
        <taxon>Actinomycetota</taxon>
        <taxon>Actinomycetes</taxon>
        <taxon>Micrococcales</taxon>
        <taxon>Micrococcaceae</taxon>
        <taxon>Arthrobacter</taxon>
    </lineage>
</organism>
<dbReference type="InterPro" id="IPR013517">
    <property type="entry name" value="FG-GAP"/>
</dbReference>
<dbReference type="InterPro" id="IPR050131">
    <property type="entry name" value="Peptidase_S8_subtilisin-like"/>
</dbReference>
<evidence type="ECO:0000256" key="1">
    <source>
        <dbReference type="ARBA" id="ARBA00004613"/>
    </source>
</evidence>
<dbReference type="FunFam" id="3.40.50.200:FF:000022">
    <property type="entry name" value="Extracellular protease"/>
    <property type="match status" value="1"/>
</dbReference>
<keyword evidence="6 9" id="KW-0378">Hydrolase</keyword>
<dbReference type="PANTHER" id="PTHR43806:SF11">
    <property type="entry name" value="CEREVISIN-RELATED"/>
    <property type="match status" value="1"/>
</dbReference>
<keyword evidence="4 9" id="KW-0645">Protease</keyword>
<name>A0AAU8EWJ9_9MICC</name>
<evidence type="ECO:0000313" key="14">
    <source>
        <dbReference type="EMBL" id="XCH13023.1"/>
    </source>
</evidence>
<keyword evidence="3" id="KW-0964">Secreted</keyword>
<feature type="chain" id="PRO_5043437162" evidence="11">
    <location>
        <begin position="34"/>
        <end position="738"/>
    </location>
</feature>
<feature type="active site" description="Charge relay system" evidence="9">
    <location>
        <position position="178"/>
    </location>
</feature>
<dbReference type="InterPro" id="IPR015500">
    <property type="entry name" value="Peptidase_S8_subtilisin-rel"/>
</dbReference>
<evidence type="ECO:0000256" key="6">
    <source>
        <dbReference type="ARBA" id="ARBA00022801"/>
    </source>
</evidence>
<reference evidence="14" key="1">
    <citation type="submission" date="2024-06" db="EMBL/GenBank/DDBJ databases">
        <title>Biodegradation of dimethachlon by Arthrobacter sp. K5: mechanistic insights and ecological implications.</title>
        <authorList>
            <person name="Hu S."/>
            <person name="Lu P."/>
        </authorList>
    </citation>
    <scope>NUCLEOTIDE SEQUENCE</scope>
    <source>
        <strain evidence="14">K5</strain>
    </source>
</reference>
<feature type="region of interest" description="Disordered" evidence="10">
    <location>
        <begin position="198"/>
        <end position="222"/>
    </location>
</feature>
<feature type="domain" description="Peptidase S8/S53" evidence="12">
    <location>
        <begin position="169"/>
        <end position="479"/>
    </location>
</feature>
<dbReference type="Pfam" id="PF22148">
    <property type="entry name" value="Fervidolysin_NPro-like"/>
    <property type="match status" value="1"/>
</dbReference>
<dbReference type="InterPro" id="IPR036852">
    <property type="entry name" value="Peptidase_S8/S53_dom_sf"/>
</dbReference>
<protein>
    <submittedName>
        <fullName evidence="14">S8 family serine peptidase</fullName>
    </submittedName>
</protein>
<feature type="active site" description="Charge relay system" evidence="9">
    <location>
        <position position="238"/>
    </location>
</feature>
<feature type="domain" description="Fervidolysin-like N-terminal prodomain" evidence="13">
    <location>
        <begin position="53"/>
        <end position="129"/>
    </location>
</feature>
<feature type="signal peptide" evidence="11">
    <location>
        <begin position="1"/>
        <end position="33"/>
    </location>
</feature>
<evidence type="ECO:0000256" key="5">
    <source>
        <dbReference type="ARBA" id="ARBA00022729"/>
    </source>
</evidence>
<dbReference type="AlphaFoldDB" id="A0AAU8EWJ9"/>
<dbReference type="PANTHER" id="PTHR43806">
    <property type="entry name" value="PEPTIDASE S8"/>
    <property type="match status" value="1"/>
</dbReference>
<dbReference type="EMBL" id="CP159279">
    <property type="protein sequence ID" value="XCH13023.1"/>
    <property type="molecule type" value="Genomic_DNA"/>
</dbReference>
<dbReference type="PROSITE" id="PS00137">
    <property type="entry name" value="SUBTILASE_HIS"/>
    <property type="match status" value="1"/>
</dbReference>
<dbReference type="CDD" id="cd07496">
    <property type="entry name" value="Peptidases_S8_13"/>
    <property type="match status" value="1"/>
</dbReference>
<dbReference type="Gene3D" id="3.40.50.200">
    <property type="entry name" value="Peptidase S8/S53 domain"/>
    <property type="match status" value="1"/>
</dbReference>
<dbReference type="InterPro" id="IPR023828">
    <property type="entry name" value="Peptidase_S8_Ser-AS"/>
</dbReference>